<dbReference type="AlphaFoldDB" id="A0A8R1EF42"/>
<feature type="compositionally biased region" description="Basic residues" evidence="1">
    <location>
        <begin position="45"/>
        <end position="57"/>
    </location>
</feature>
<protein>
    <submittedName>
        <fullName evidence="2">Uncharacterized protein</fullName>
    </submittedName>
</protein>
<evidence type="ECO:0000313" key="2">
    <source>
        <dbReference type="EnsemblMetazoa" id="CJA34086b.1"/>
    </source>
</evidence>
<name>A0A8R1EF42_CAEJA</name>
<accession>A0A8R1EF42</accession>
<reference evidence="2" key="2">
    <citation type="submission" date="2022-06" db="UniProtKB">
        <authorList>
            <consortium name="EnsemblMetazoa"/>
        </authorList>
    </citation>
    <scope>IDENTIFICATION</scope>
    <source>
        <strain evidence="2">DF5081</strain>
    </source>
</reference>
<organism evidence="2 3">
    <name type="scientific">Caenorhabditis japonica</name>
    <dbReference type="NCBI Taxonomy" id="281687"/>
    <lineage>
        <taxon>Eukaryota</taxon>
        <taxon>Metazoa</taxon>
        <taxon>Ecdysozoa</taxon>
        <taxon>Nematoda</taxon>
        <taxon>Chromadorea</taxon>
        <taxon>Rhabditida</taxon>
        <taxon>Rhabditina</taxon>
        <taxon>Rhabditomorpha</taxon>
        <taxon>Rhabditoidea</taxon>
        <taxon>Rhabditidae</taxon>
        <taxon>Peloderinae</taxon>
        <taxon>Caenorhabditis</taxon>
    </lineage>
</organism>
<reference evidence="3" key="1">
    <citation type="submission" date="2010-08" db="EMBL/GenBank/DDBJ databases">
        <authorList>
            <consortium name="Caenorhabditis japonica Sequencing Consortium"/>
            <person name="Wilson R.K."/>
        </authorList>
    </citation>
    <scope>NUCLEOTIDE SEQUENCE [LARGE SCALE GENOMIC DNA]</scope>
    <source>
        <strain evidence="3">DF5081</strain>
    </source>
</reference>
<evidence type="ECO:0000313" key="3">
    <source>
        <dbReference type="Proteomes" id="UP000005237"/>
    </source>
</evidence>
<sequence length="163" mass="18138">MPKLSLQWSLGGGRGPMRFGGGSIRRSSSESSGEDESISGSTLSHQHHRHRRHHHQKQKEEWKWAQSLASILLAQHMISTGPAQVQHYALVLSAKREAWLLLAAQHNAAAVSTISARHQHSSSTISATDERKRWVAQHIASKNSILLLKTAYCYTTVAFMLVK</sequence>
<dbReference type="Proteomes" id="UP000005237">
    <property type="component" value="Unassembled WGS sequence"/>
</dbReference>
<feature type="region of interest" description="Disordered" evidence="1">
    <location>
        <begin position="1"/>
        <end position="60"/>
    </location>
</feature>
<evidence type="ECO:0000256" key="1">
    <source>
        <dbReference type="SAM" id="MobiDB-lite"/>
    </source>
</evidence>
<dbReference type="EnsemblMetazoa" id="CJA34086b.1">
    <property type="protein sequence ID" value="CJA34086b.1"/>
    <property type="gene ID" value="WBGene00209933"/>
</dbReference>
<feature type="compositionally biased region" description="Gly residues" evidence="1">
    <location>
        <begin position="10"/>
        <end position="23"/>
    </location>
</feature>
<proteinExistence type="predicted"/>
<keyword evidence="3" id="KW-1185">Reference proteome</keyword>